<dbReference type="STRING" id="31246.A0A183PA19"/>
<keyword evidence="1" id="KW-0880">Kelch repeat</keyword>
<dbReference type="InterPro" id="IPR015915">
    <property type="entry name" value="Kelch-typ_b-propeller"/>
</dbReference>
<dbReference type="Proteomes" id="UP000269396">
    <property type="component" value="Unassembled WGS sequence"/>
</dbReference>
<evidence type="ECO:0000256" key="1">
    <source>
        <dbReference type="ARBA" id="ARBA00022441"/>
    </source>
</evidence>
<dbReference type="EMBL" id="UZAL01031252">
    <property type="protein sequence ID" value="VDP57407.1"/>
    <property type="molecule type" value="Genomic_DNA"/>
</dbReference>
<dbReference type="InterPro" id="IPR011043">
    <property type="entry name" value="Gal_Oxase/kelch_b-propeller"/>
</dbReference>
<evidence type="ECO:0000313" key="3">
    <source>
        <dbReference type="EMBL" id="VDP57407.1"/>
    </source>
</evidence>
<dbReference type="SUPFAM" id="SSF50965">
    <property type="entry name" value="Galactose oxidase, central domain"/>
    <property type="match status" value="1"/>
</dbReference>
<evidence type="ECO:0000256" key="2">
    <source>
        <dbReference type="ARBA" id="ARBA00022737"/>
    </source>
</evidence>
<gene>
    <name evidence="3" type="ORF">SMTD_LOCUS11205</name>
</gene>
<keyword evidence="4" id="KW-1185">Reference proteome</keyword>
<dbReference type="PANTHER" id="PTHR46228">
    <property type="entry name" value="KELCH DOMAIN-CONTAINING PROTEIN"/>
    <property type="match status" value="1"/>
</dbReference>
<evidence type="ECO:0000313" key="4">
    <source>
        <dbReference type="Proteomes" id="UP000269396"/>
    </source>
</evidence>
<dbReference type="Gene3D" id="2.120.10.80">
    <property type="entry name" value="Kelch-type beta propeller"/>
    <property type="match status" value="2"/>
</dbReference>
<protein>
    <submittedName>
        <fullName evidence="3">Uncharacterized protein</fullName>
    </submittedName>
</protein>
<name>A0A183PA19_9TREM</name>
<dbReference type="SUPFAM" id="SSF117281">
    <property type="entry name" value="Kelch motif"/>
    <property type="match status" value="1"/>
</dbReference>
<accession>A0A183PA19</accession>
<reference evidence="3 4" key="1">
    <citation type="submission" date="2018-11" db="EMBL/GenBank/DDBJ databases">
        <authorList>
            <consortium name="Pathogen Informatics"/>
        </authorList>
    </citation>
    <scope>NUCLEOTIDE SEQUENCE [LARGE SCALE GENOMIC DNA]</scope>
    <source>
        <strain>Denwood</strain>
        <strain evidence="4">Zambia</strain>
    </source>
</reference>
<dbReference type="Pfam" id="PF24681">
    <property type="entry name" value="Kelch_KLHDC2_KLHL20_DRC7"/>
    <property type="match status" value="1"/>
</dbReference>
<dbReference type="PANTHER" id="PTHR46228:SF2">
    <property type="entry name" value="KELCH REPEAT PROTEIN (AFU_ORTHOLOGUE AFUA_4G14350)"/>
    <property type="match status" value="1"/>
</dbReference>
<proteinExistence type="predicted"/>
<dbReference type="AlphaFoldDB" id="A0A183PA19"/>
<organism evidence="3 4">
    <name type="scientific">Schistosoma mattheei</name>
    <dbReference type="NCBI Taxonomy" id="31246"/>
    <lineage>
        <taxon>Eukaryota</taxon>
        <taxon>Metazoa</taxon>
        <taxon>Spiralia</taxon>
        <taxon>Lophotrochozoa</taxon>
        <taxon>Platyhelminthes</taxon>
        <taxon>Trematoda</taxon>
        <taxon>Digenea</taxon>
        <taxon>Strigeidida</taxon>
        <taxon>Schistosomatoidea</taxon>
        <taxon>Schistosomatidae</taxon>
        <taxon>Schistosoma</taxon>
    </lineage>
</organism>
<keyword evidence="2" id="KW-0677">Repeat</keyword>
<sequence>MNSHSYSRHWNGAGDPVHPLSRTGHSAVSHGRYIYVLNGYGPSDDKMILFERIGLTRYDIITNCIECLPIHWDIKSLQDHMFNELILLTSGNSAVLCPELLNRNNEKQSACIYTFGGYSLLACLPQAITEHQSINLTMLKSLQRRFNYDYSSNIQLRKNTNKHCNNLLPSPRDKFCMEYYNGKLYLFGGYGPQFKPLSLWPNQFYHWPYLYDPNDNQSWIICDNNGGWNNQLIIYDIHQNQWNLIHQLNVIGKFPTPRAAHCSIILPKHGWFIIFGGRGPYTNNYNHINTSQHLSDYRMGRLNDMYCFNINLMEWTKILTPLDIPNITNNSYIKQPSISCIWPCGRSWMNMIVVNESLSTQNASCCSSSSSQYKSMNEMNIQLFLHGGYSNDEKSLNDAYLINIHLCKQYKQLKAEIIHSTKEVNIISNNNDNGNSYLMNLNKQQNYYIESLNPMNNDTDSNKPTLINEFTQNSIFSTLISMFLKFMLPWQIIQMMLQEKNSWLTNEYRLELIHKLIPQFNMYNKQYLKNSSLLPIYQLDLNNPFILNKLLLLITPNQIHNPINYSTYSDDRLLSYIQQTIMSIIKCYHSQSPFYIDIRNTPMNIFTMNKELFSSSSIIMKRFNNKPIHRHWHTVTLGLDKRVYVIGGAGQKALDIPLECYHLNGPIHLTIQCSIKITKLILCKFLYAIEYGLLTMNKNHNDNNHSMNNHDNNSTIILSYSCHLNKNKLKMDYLKNLDENLKNLLNYHVKYLLEEWLL</sequence>